<feature type="chain" id="PRO_5008901225" description="Hexosyltransferase" evidence="2">
    <location>
        <begin position="28"/>
        <end position="462"/>
    </location>
</feature>
<keyword evidence="1" id="KW-0812">Transmembrane</keyword>
<evidence type="ECO:0008006" key="4">
    <source>
        <dbReference type="Google" id="ProtNLM"/>
    </source>
</evidence>
<feature type="transmembrane region" description="Helical" evidence="1">
    <location>
        <begin position="404"/>
        <end position="424"/>
    </location>
</feature>
<proteinExistence type="predicted"/>
<dbReference type="AlphaFoldDB" id="A0A1D1ZTX4"/>
<feature type="signal peptide" evidence="2">
    <location>
        <begin position="1"/>
        <end position="27"/>
    </location>
</feature>
<evidence type="ECO:0000313" key="3">
    <source>
        <dbReference type="EMBL" id="JAT70424.1"/>
    </source>
</evidence>
<name>A0A1D1ZTX4_AUXPR</name>
<dbReference type="EMBL" id="GDKF01008198">
    <property type="protein sequence ID" value="JAT70424.1"/>
    <property type="molecule type" value="Transcribed_RNA"/>
</dbReference>
<sequence>MPCNRCVEGCWILGALALACRLSGAGAEHIPLPPDPSLGKVDKNSLPISLEWFGNNCSRPYLVIGVVGDDSQHPHTWLDNAPHRSFDLLLMYYGQDPDFQCEHCVAVYRRSGAKWQLLRKLSESPVWPRVRQAYKFVMIPDDDVLMSTHVINLAFHVAHRFSLSMAQPSVCRHKDSYSYWHNVYQNTSNALRYTAFVENMAPMFSMDTLERHVLPTLENASIGWGIDFLWPLLLEYPRRGIGIVDAVCMSHPANQSSSGLYNVTHEKGWTAGEEYSFFRDNWNINQTTWDSFGVCQVSPHNAPEFSSAQDAGLARRPKYPALEIWSSAMSLESQDLCRLSLVLYAPHTSTLPAAHHVPAGLKEYPTSIVFHAEPLPEGGYELKLPAFCPKTFSLPAVIPCRTVFRIWSLVPWTMLGALLLYVVVLRMKSWKARRWPLTATPRRKLSGHRSLPTKEVYLQLSP</sequence>
<evidence type="ECO:0000256" key="1">
    <source>
        <dbReference type="SAM" id="Phobius"/>
    </source>
</evidence>
<keyword evidence="1" id="KW-1133">Transmembrane helix</keyword>
<dbReference type="PROSITE" id="PS51257">
    <property type="entry name" value="PROKAR_LIPOPROTEIN"/>
    <property type="match status" value="1"/>
</dbReference>
<evidence type="ECO:0000256" key="2">
    <source>
        <dbReference type="SAM" id="SignalP"/>
    </source>
</evidence>
<reference evidence="3" key="1">
    <citation type="submission" date="2015-08" db="EMBL/GenBank/DDBJ databases">
        <authorList>
            <person name="Babu N.S."/>
            <person name="Beckwith C.J."/>
            <person name="Beseler K.G."/>
            <person name="Brison A."/>
            <person name="Carone J.V."/>
            <person name="Caskin T.P."/>
            <person name="Diamond M."/>
            <person name="Durham M.E."/>
            <person name="Foxe J.M."/>
            <person name="Go M."/>
            <person name="Henderson B.A."/>
            <person name="Jones I.B."/>
            <person name="McGettigan J.A."/>
            <person name="Micheletti S.J."/>
            <person name="Nasrallah M.E."/>
            <person name="Ortiz D."/>
            <person name="Piller C.R."/>
            <person name="Privatt S.R."/>
            <person name="Schneider S.L."/>
            <person name="Sharp S."/>
            <person name="Smith T.C."/>
            <person name="Stanton J.D."/>
            <person name="Ullery H.E."/>
            <person name="Wilson R.J."/>
            <person name="Serrano M.G."/>
            <person name="Buck G."/>
            <person name="Lee V."/>
            <person name="Wang Y."/>
            <person name="Carvalho R."/>
            <person name="Voegtly L."/>
            <person name="Shi R."/>
            <person name="Duckworth R."/>
            <person name="Johnson A."/>
            <person name="Loviza R."/>
            <person name="Walstead R."/>
            <person name="Shah Z."/>
            <person name="Kiflezghi M."/>
            <person name="Wade K."/>
            <person name="Ball S.L."/>
            <person name="Bradley K.W."/>
            <person name="Asai D.J."/>
            <person name="Bowman C.A."/>
            <person name="Russell D.A."/>
            <person name="Pope W.H."/>
            <person name="Jacobs-Sera D."/>
            <person name="Hendrix R.W."/>
            <person name="Hatfull G.F."/>
        </authorList>
    </citation>
    <scope>NUCLEOTIDE SEQUENCE</scope>
</reference>
<accession>A0A1D1ZTX4</accession>
<organism evidence="3">
    <name type="scientific">Auxenochlorella protothecoides</name>
    <name type="common">Green microalga</name>
    <name type="synonym">Chlorella protothecoides</name>
    <dbReference type="NCBI Taxonomy" id="3075"/>
    <lineage>
        <taxon>Eukaryota</taxon>
        <taxon>Viridiplantae</taxon>
        <taxon>Chlorophyta</taxon>
        <taxon>core chlorophytes</taxon>
        <taxon>Trebouxiophyceae</taxon>
        <taxon>Chlorellales</taxon>
        <taxon>Chlorellaceae</taxon>
        <taxon>Auxenochlorella</taxon>
    </lineage>
</organism>
<protein>
    <recommendedName>
        <fullName evidence="4">Hexosyltransferase</fullName>
    </recommendedName>
</protein>
<keyword evidence="2" id="KW-0732">Signal</keyword>
<keyword evidence="1" id="KW-0472">Membrane</keyword>
<gene>
    <name evidence="3" type="ORF">g.11410</name>
</gene>